<reference evidence="7 8" key="1">
    <citation type="journal article" date="2014" name="Genome Announc.">
        <title>Draft Genome Sequence of the Haloacid-Degrading Burkholderia caribensis Strain MBA4.</title>
        <authorList>
            <person name="Pan Y."/>
            <person name="Kong K.F."/>
            <person name="Tsang J.S."/>
        </authorList>
    </citation>
    <scope>NUCLEOTIDE SEQUENCE [LARGE SCALE GENOMIC DNA]</scope>
    <source>
        <strain evidence="7 8">MBA4</strain>
        <plasmid evidence="8">Plasmid</plasmid>
    </source>
</reference>
<dbReference type="Gene3D" id="1.10.540.10">
    <property type="entry name" value="Acyl-CoA dehydrogenase/oxidase, N-terminal domain"/>
    <property type="match status" value="1"/>
</dbReference>
<dbReference type="GO" id="GO:0050660">
    <property type="term" value="F:flavin adenine dinucleotide binding"/>
    <property type="evidence" value="ECO:0007669"/>
    <property type="project" value="InterPro"/>
</dbReference>
<dbReference type="InterPro" id="IPR009100">
    <property type="entry name" value="AcylCoA_DH/oxidase_NM_dom_sf"/>
</dbReference>
<keyword evidence="7" id="KW-0614">Plasmid</keyword>
<dbReference type="SUPFAM" id="SSF47203">
    <property type="entry name" value="Acyl-CoA dehydrogenase C-terminal domain-like"/>
    <property type="match status" value="1"/>
</dbReference>
<dbReference type="InterPro" id="IPR009075">
    <property type="entry name" value="AcylCo_DH/oxidase_C"/>
</dbReference>
<dbReference type="InterPro" id="IPR046373">
    <property type="entry name" value="Acyl-CoA_Oxase/DH_mid-dom_sf"/>
</dbReference>
<dbReference type="AlphaFoldDB" id="A0A0P0RQX0"/>
<evidence type="ECO:0000256" key="2">
    <source>
        <dbReference type="ARBA" id="ARBA00009347"/>
    </source>
</evidence>
<dbReference type="SUPFAM" id="SSF56645">
    <property type="entry name" value="Acyl-CoA dehydrogenase NM domain-like"/>
    <property type="match status" value="1"/>
</dbReference>
<organism evidence="7 8">
    <name type="scientific">Paraburkholderia caribensis MBA4</name>
    <dbReference type="NCBI Taxonomy" id="1323664"/>
    <lineage>
        <taxon>Bacteria</taxon>
        <taxon>Pseudomonadati</taxon>
        <taxon>Pseudomonadota</taxon>
        <taxon>Betaproteobacteria</taxon>
        <taxon>Burkholderiales</taxon>
        <taxon>Burkholderiaceae</taxon>
        <taxon>Paraburkholderia</taxon>
    </lineage>
</organism>
<geneLocation type="plasmid" evidence="8"/>
<dbReference type="Gene3D" id="2.40.110.10">
    <property type="entry name" value="Butyryl-CoA Dehydrogenase, subunit A, domain 2"/>
    <property type="match status" value="1"/>
</dbReference>
<dbReference type="Pfam" id="PF02771">
    <property type="entry name" value="Acyl-CoA_dh_N"/>
    <property type="match status" value="1"/>
</dbReference>
<accession>A0A0P0RQX0</accession>
<dbReference type="GO" id="GO:0003995">
    <property type="term" value="F:acyl-CoA dehydrogenase activity"/>
    <property type="evidence" value="ECO:0007669"/>
    <property type="project" value="TreeGrafter"/>
</dbReference>
<feature type="domain" description="Acyl-CoA dehydrogenase/oxidase C-terminal" evidence="5">
    <location>
        <begin position="258"/>
        <end position="401"/>
    </location>
</feature>
<protein>
    <submittedName>
        <fullName evidence="7">Acyl-CoA dehydrogenase, short-chain specific</fullName>
    </submittedName>
</protein>
<feature type="domain" description="Acyl-CoA dehydrogenase/oxidase N-terminal" evidence="6">
    <location>
        <begin position="9"/>
        <end position="121"/>
    </location>
</feature>
<sequence length="431" mass="46676">MTIDFTMSAHQKAVQMKARKFSESVLASMIPDADRELDLITAFVRRKPAYIEAYRQGIATAMLPSAYGGAGLSCLDFTIATEEISAIDPGFACTVLCNGLGLMPIVWYGDEAQKRRFVGAATSDSDEQYLAAWTAAEPPAATRAATSFDNPLTAAGIGLTAARRGDHYVLNGRKKWSSAAGWDGQGANSQIVIARTGGEIGCMRGLSAIVVERGTAGVSCGFSAHDAYRSSTDALIEFDNATVPAENLLRATESRGDLVINRNFAWFGPVAAIAAAGVARAAYEVALRFSKRYSGRSLPPIRQFEHVGYVLGEVAAKIESARYFAWRAADYLDKHDHHAEVFGAMCKINVTETMFDCVFKCMQIVGVHNVDNRYSFNRNLHDAALLPIFDGGNMAMQRSRVKGVLADESFNPRAAIDDESIYFQKPMAATG</sequence>
<dbReference type="PANTHER" id="PTHR43884">
    <property type="entry name" value="ACYL-COA DEHYDROGENASE"/>
    <property type="match status" value="1"/>
</dbReference>
<dbReference type="EMBL" id="CP012748">
    <property type="protein sequence ID" value="ALL71553.1"/>
    <property type="molecule type" value="Genomic_DNA"/>
</dbReference>
<evidence type="ECO:0000313" key="7">
    <source>
        <dbReference type="EMBL" id="ALL71553.1"/>
    </source>
</evidence>
<dbReference type="PANTHER" id="PTHR43884:SF12">
    <property type="entry name" value="ISOVALERYL-COA DEHYDROGENASE, MITOCHONDRIAL-RELATED"/>
    <property type="match status" value="1"/>
</dbReference>
<gene>
    <name evidence="7" type="ORF">K788_0006039</name>
</gene>
<comment type="similarity">
    <text evidence="2">Belongs to the acyl-CoA dehydrogenase family.</text>
</comment>
<dbReference type="Proteomes" id="UP000019146">
    <property type="component" value="Plasmid unnamed"/>
</dbReference>
<proteinExistence type="inferred from homology"/>
<evidence type="ECO:0000256" key="4">
    <source>
        <dbReference type="ARBA" id="ARBA00022827"/>
    </source>
</evidence>
<name>A0A0P0RQX0_9BURK</name>
<dbReference type="InterPro" id="IPR013786">
    <property type="entry name" value="AcylCoA_DH/ox_N"/>
</dbReference>
<dbReference type="RefSeq" id="WP_035992064.1">
    <property type="nucleotide sequence ID" value="NZ_CP012748.1"/>
</dbReference>
<comment type="cofactor">
    <cofactor evidence="1">
        <name>FAD</name>
        <dbReference type="ChEBI" id="CHEBI:57692"/>
    </cofactor>
</comment>
<dbReference type="GO" id="GO:0033539">
    <property type="term" value="P:fatty acid beta-oxidation using acyl-CoA dehydrogenase"/>
    <property type="evidence" value="ECO:0007669"/>
    <property type="project" value="TreeGrafter"/>
</dbReference>
<dbReference type="InterPro" id="IPR036250">
    <property type="entry name" value="AcylCo_DH-like_C"/>
</dbReference>
<dbReference type="InterPro" id="IPR037069">
    <property type="entry name" value="AcylCoA_DH/ox_N_sf"/>
</dbReference>
<dbReference type="CDD" id="cd00567">
    <property type="entry name" value="ACAD"/>
    <property type="match status" value="1"/>
</dbReference>
<keyword evidence="3" id="KW-0285">Flavoprotein</keyword>
<dbReference type="GeneID" id="69974899"/>
<dbReference type="GO" id="GO:0046359">
    <property type="term" value="P:butyrate catabolic process"/>
    <property type="evidence" value="ECO:0007669"/>
    <property type="project" value="TreeGrafter"/>
</dbReference>
<evidence type="ECO:0000256" key="3">
    <source>
        <dbReference type="ARBA" id="ARBA00022630"/>
    </source>
</evidence>
<evidence type="ECO:0000313" key="8">
    <source>
        <dbReference type="Proteomes" id="UP000019146"/>
    </source>
</evidence>
<dbReference type="KEGG" id="bcai:K788_0006039"/>
<keyword evidence="4" id="KW-0274">FAD</keyword>
<evidence type="ECO:0000256" key="1">
    <source>
        <dbReference type="ARBA" id="ARBA00001974"/>
    </source>
</evidence>
<dbReference type="Pfam" id="PF00441">
    <property type="entry name" value="Acyl-CoA_dh_1"/>
    <property type="match status" value="1"/>
</dbReference>
<evidence type="ECO:0000259" key="5">
    <source>
        <dbReference type="Pfam" id="PF00441"/>
    </source>
</evidence>
<dbReference type="Gene3D" id="1.20.140.10">
    <property type="entry name" value="Butyryl-CoA Dehydrogenase, subunit A, domain 3"/>
    <property type="match status" value="1"/>
</dbReference>
<evidence type="ECO:0000259" key="6">
    <source>
        <dbReference type="Pfam" id="PF02771"/>
    </source>
</evidence>